<organism evidence="3 4">
    <name type="scientific">Okeania hirsuta</name>
    <dbReference type="NCBI Taxonomy" id="1458930"/>
    <lineage>
        <taxon>Bacteria</taxon>
        <taxon>Bacillati</taxon>
        <taxon>Cyanobacteriota</taxon>
        <taxon>Cyanophyceae</taxon>
        <taxon>Oscillatoriophycideae</taxon>
        <taxon>Oscillatoriales</taxon>
        <taxon>Microcoleaceae</taxon>
        <taxon>Okeania</taxon>
    </lineage>
</organism>
<evidence type="ECO:0000256" key="1">
    <source>
        <dbReference type="ARBA" id="ARBA00007100"/>
    </source>
</evidence>
<dbReference type="InterPro" id="IPR032698">
    <property type="entry name" value="SirB1_N"/>
</dbReference>
<dbReference type="Gene3D" id="1.25.40.10">
    <property type="entry name" value="Tetratricopeptide repeat domain"/>
    <property type="match status" value="1"/>
</dbReference>
<dbReference type="RefSeq" id="WP_124155307.1">
    <property type="nucleotide sequence ID" value="NZ_CAWOLW010000095.1"/>
</dbReference>
<gene>
    <name evidence="3" type="ORF">D5R40_24290</name>
</gene>
<name>A0A3N6PLY2_9CYAN</name>
<evidence type="ECO:0000259" key="2">
    <source>
        <dbReference type="Pfam" id="PF13369"/>
    </source>
</evidence>
<keyword evidence="4" id="KW-1185">Reference proteome</keyword>
<accession>A0A3N6PLY2</accession>
<dbReference type="SUPFAM" id="SSF48452">
    <property type="entry name" value="TPR-like"/>
    <property type="match status" value="1"/>
</dbReference>
<reference evidence="3 4" key="1">
    <citation type="journal article" date="2018" name="ACS Chem. Biol.">
        <title>Ketoreductase domain dysfunction expands chemodiversity: malyngamide biosynthesis in the cyanobacterium Okeania hirsuta.</title>
        <authorList>
            <person name="Moss N.A."/>
            <person name="Leao T."/>
            <person name="Rankin M."/>
            <person name="McCullough T.M."/>
            <person name="Qu P."/>
            <person name="Korobeynikov A."/>
            <person name="Smith J.L."/>
            <person name="Gerwick L."/>
            <person name="Gerwick W.H."/>
        </authorList>
    </citation>
    <scope>NUCLEOTIDE SEQUENCE [LARGE SCALE GENOMIC DNA]</scope>
    <source>
        <strain evidence="3 4">PAB10Feb10-1</strain>
    </source>
</reference>
<dbReference type="OrthoDB" id="232498at2"/>
<comment type="similarity">
    <text evidence="1">Belongs to the UPF0162 family.</text>
</comment>
<comment type="caution">
    <text evidence="3">The sequence shown here is derived from an EMBL/GenBank/DDBJ whole genome shotgun (WGS) entry which is preliminary data.</text>
</comment>
<protein>
    <recommendedName>
        <fullName evidence="2">Protein SirB1 N-terminal domain-containing protein</fullName>
    </recommendedName>
</protein>
<sequence length="274" mass="31828">MNYSQYRQSFYSEINQPDEKIDLAKAALYLALEYELEFDPDEYLNALDTMADEVREKLPETLYPLQIIKSINNYLYDDLGFAGNTIDYYDPQNSFLNQVIERRTGIPITLSLVYLEIAHRINFPMVGIGMPGHFLIRPDFEEAGIYVDAFDRGEILFPQDCQERLARIYGRAVELQPQFLAKVSKKQFLARMLTNLKGIYLNRNEGLKAIAVIDRILLLFPDAIVEKRDRGVLYYQLNFWAEARQDLESYLVNLPQAEDVDIIRQLLASMSQDL</sequence>
<evidence type="ECO:0000313" key="4">
    <source>
        <dbReference type="Proteomes" id="UP000269154"/>
    </source>
</evidence>
<dbReference type="PANTHER" id="PTHR31350">
    <property type="entry name" value="SI:DKEY-261L7.2"/>
    <property type="match status" value="1"/>
</dbReference>
<dbReference type="InterPro" id="IPR011990">
    <property type="entry name" value="TPR-like_helical_dom_sf"/>
</dbReference>
<dbReference type="Pfam" id="PF13369">
    <property type="entry name" value="Transglut_core2"/>
    <property type="match status" value="1"/>
</dbReference>
<evidence type="ECO:0000313" key="3">
    <source>
        <dbReference type="EMBL" id="RQH30035.1"/>
    </source>
</evidence>
<feature type="domain" description="Protein SirB1 N-terminal" evidence="2">
    <location>
        <begin position="42"/>
        <end position="193"/>
    </location>
</feature>
<dbReference type="Proteomes" id="UP000269154">
    <property type="component" value="Unassembled WGS sequence"/>
</dbReference>
<proteinExistence type="inferred from homology"/>
<dbReference type="Pfam" id="PF13371">
    <property type="entry name" value="TPR_9"/>
    <property type="match status" value="1"/>
</dbReference>
<dbReference type="AlphaFoldDB" id="A0A3N6PLY2"/>
<dbReference type="EMBL" id="RCBY01000184">
    <property type="protein sequence ID" value="RQH30035.1"/>
    <property type="molecule type" value="Genomic_DNA"/>
</dbReference>
<dbReference type="PANTHER" id="PTHR31350:SF21">
    <property type="entry name" value="F-BOX ONLY PROTEIN 21"/>
    <property type="match status" value="1"/>
</dbReference>